<proteinExistence type="predicted"/>
<feature type="domain" description="Auxiliary Activity family 9 catalytic" evidence="6">
    <location>
        <begin position="27"/>
        <end position="241"/>
    </location>
</feature>
<dbReference type="GO" id="GO:0008810">
    <property type="term" value="F:cellulase activity"/>
    <property type="evidence" value="ECO:0007669"/>
    <property type="project" value="UniProtKB-EC"/>
</dbReference>
<keyword evidence="7" id="KW-0378">Hydrolase</keyword>
<feature type="chain" id="PRO_5002481801" evidence="5">
    <location>
        <begin position="27"/>
        <end position="254"/>
    </location>
</feature>
<gene>
    <name evidence="7" type="ORF">T310_7480</name>
</gene>
<keyword evidence="4" id="KW-1015">Disulfide bond</keyword>
<comment type="subcellular location">
    <subcellularLocation>
        <location evidence="2">Secreted</location>
    </subcellularLocation>
</comment>
<evidence type="ECO:0000256" key="1">
    <source>
        <dbReference type="ARBA" id="ARBA00001973"/>
    </source>
</evidence>
<dbReference type="EC" id="3.2.1.4" evidence="7"/>
<dbReference type="Gene3D" id="2.70.50.70">
    <property type="match status" value="1"/>
</dbReference>
<sequence length="254" mass="27007">MLSSKAPVTLAFAGLAGLLSAPLVKAHGFVQGIVIGDQFYSGYIVNEFPYESNPPPVIGWATTATDLGFVDGTEYQGPDIICHRNATPALLTAPVAAGGTVELQWTPWPSSHHGPVITYLANCNGNCSTVDKTQLEFFKIDQSGLINDTDPPGTWASDNLIANNNSWTVTIPSTLEPGNYVLRHEIIALHSAGNKDGAQNYPQCINIEVTGGGSVEPTGTLGEDLYHDTDPGILIDIYEPIATYTIPGPPEPTF</sequence>
<keyword evidence="7" id="KW-0326">Glycosidase</keyword>
<feature type="signal peptide" evidence="5">
    <location>
        <begin position="1"/>
        <end position="26"/>
    </location>
</feature>
<dbReference type="EMBL" id="LASV01000441">
    <property type="protein sequence ID" value="KKA18574.1"/>
    <property type="molecule type" value="Genomic_DNA"/>
</dbReference>
<accession>A0A0F4YK14</accession>
<evidence type="ECO:0000259" key="6">
    <source>
        <dbReference type="Pfam" id="PF03443"/>
    </source>
</evidence>
<dbReference type="InterPro" id="IPR005103">
    <property type="entry name" value="AA9_LPMO"/>
</dbReference>
<keyword evidence="3" id="KW-0964">Secreted</keyword>
<dbReference type="OrthoDB" id="4849160at2759"/>
<dbReference type="CDD" id="cd21175">
    <property type="entry name" value="LPMO_AA9"/>
    <property type="match status" value="1"/>
</dbReference>
<dbReference type="PANTHER" id="PTHR33353:SF34">
    <property type="entry name" value="ENDO-BETA-1,4-GLUCANASE D"/>
    <property type="match status" value="1"/>
</dbReference>
<dbReference type="Proteomes" id="UP000053958">
    <property type="component" value="Unassembled WGS sequence"/>
</dbReference>
<organism evidence="7 8">
    <name type="scientific">Rasamsonia emersonii (strain ATCC 16479 / CBS 393.64 / IMI 116815)</name>
    <dbReference type="NCBI Taxonomy" id="1408163"/>
    <lineage>
        <taxon>Eukaryota</taxon>
        <taxon>Fungi</taxon>
        <taxon>Dikarya</taxon>
        <taxon>Ascomycota</taxon>
        <taxon>Pezizomycotina</taxon>
        <taxon>Eurotiomycetes</taxon>
        <taxon>Eurotiomycetidae</taxon>
        <taxon>Eurotiales</taxon>
        <taxon>Trichocomaceae</taxon>
        <taxon>Rasamsonia</taxon>
    </lineage>
</organism>
<dbReference type="PANTHER" id="PTHR33353">
    <property type="entry name" value="PUTATIVE (AFU_ORTHOLOGUE AFUA_1G12560)-RELATED"/>
    <property type="match status" value="1"/>
</dbReference>
<dbReference type="GeneID" id="25319752"/>
<dbReference type="GO" id="GO:0005576">
    <property type="term" value="C:extracellular region"/>
    <property type="evidence" value="ECO:0007669"/>
    <property type="project" value="UniProtKB-SubCell"/>
</dbReference>
<keyword evidence="5" id="KW-0732">Signal</keyword>
<reference evidence="7 8" key="1">
    <citation type="submission" date="2015-04" db="EMBL/GenBank/DDBJ databases">
        <authorList>
            <person name="Heijne W.H."/>
            <person name="Fedorova N.D."/>
            <person name="Nierman W.C."/>
            <person name="Vollebregt A.W."/>
            <person name="Zhao Z."/>
            <person name="Wu L."/>
            <person name="Kumar M."/>
            <person name="Stam H."/>
            <person name="van den Berg M.A."/>
            <person name="Pel H.J."/>
        </authorList>
    </citation>
    <scope>NUCLEOTIDE SEQUENCE [LARGE SCALE GENOMIC DNA]</scope>
    <source>
        <strain evidence="7 8">CBS 393.64</strain>
    </source>
</reference>
<evidence type="ECO:0000313" key="7">
    <source>
        <dbReference type="EMBL" id="KKA18574.1"/>
    </source>
</evidence>
<dbReference type="Pfam" id="PF03443">
    <property type="entry name" value="AA9"/>
    <property type="match status" value="1"/>
</dbReference>
<dbReference type="RefSeq" id="XP_013325186.1">
    <property type="nucleotide sequence ID" value="XM_013469732.1"/>
</dbReference>
<comment type="cofactor">
    <cofactor evidence="1">
        <name>Cu(2+)</name>
        <dbReference type="ChEBI" id="CHEBI:29036"/>
    </cofactor>
</comment>
<evidence type="ECO:0000313" key="8">
    <source>
        <dbReference type="Proteomes" id="UP000053958"/>
    </source>
</evidence>
<comment type="caution">
    <text evidence="7">The sequence shown here is derived from an EMBL/GenBank/DDBJ whole genome shotgun (WGS) entry which is preliminary data.</text>
</comment>
<keyword evidence="8" id="KW-1185">Reference proteome</keyword>
<evidence type="ECO:0000256" key="5">
    <source>
        <dbReference type="SAM" id="SignalP"/>
    </source>
</evidence>
<name>A0A0F4YK14_RASE3</name>
<evidence type="ECO:0000256" key="2">
    <source>
        <dbReference type="ARBA" id="ARBA00004613"/>
    </source>
</evidence>
<evidence type="ECO:0000256" key="3">
    <source>
        <dbReference type="ARBA" id="ARBA00022525"/>
    </source>
</evidence>
<dbReference type="InterPro" id="IPR049892">
    <property type="entry name" value="AA9"/>
</dbReference>
<dbReference type="SMR" id="A0A0F4YK14"/>
<dbReference type="STRING" id="1408163.A0A0F4YK14"/>
<evidence type="ECO:0000256" key="4">
    <source>
        <dbReference type="ARBA" id="ARBA00023157"/>
    </source>
</evidence>
<dbReference type="AlphaFoldDB" id="A0A0F4YK14"/>
<protein>
    <submittedName>
        <fullName evidence="7">Cellulase</fullName>
        <ecNumber evidence="7">3.2.1.4</ecNumber>
    </submittedName>
</protein>